<dbReference type="Proteomes" id="UP000314294">
    <property type="component" value="Unassembled WGS sequence"/>
</dbReference>
<gene>
    <name evidence="1" type="ORF">EYF80_027448</name>
</gene>
<organism evidence="1 2">
    <name type="scientific">Liparis tanakae</name>
    <name type="common">Tanaka's snailfish</name>
    <dbReference type="NCBI Taxonomy" id="230148"/>
    <lineage>
        <taxon>Eukaryota</taxon>
        <taxon>Metazoa</taxon>
        <taxon>Chordata</taxon>
        <taxon>Craniata</taxon>
        <taxon>Vertebrata</taxon>
        <taxon>Euteleostomi</taxon>
        <taxon>Actinopterygii</taxon>
        <taxon>Neopterygii</taxon>
        <taxon>Teleostei</taxon>
        <taxon>Neoteleostei</taxon>
        <taxon>Acanthomorphata</taxon>
        <taxon>Eupercaria</taxon>
        <taxon>Perciformes</taxon>
        <taxon>Cottioidei</taxon>
        <taxon>Cottales</taxon>
        <taxon>Liparidae</taxon>
        <taxon>Liparis</taxon>
    </lineage>
</organism>
<comment type="caution">
    <text evidence="1">The sequence shown here is derived from an EMBL/GenBank/DDBJ whole genome shotgun (WGS) entry which is preliminary data.</text>
</comment>
<evidence type="ECO:0000313" key="2">
    <source>
        <dbReference type="Proteomes" id="UP000314294"/>
    </source>
</evidence>
<keyword evidence="2" id="KW-1185">Reference proteome</keyword>
<sequence length="102" mass="11800">MSSKPQVSMGVSCRCYSSYTKSSDRYKGWMQVLQRGTVKETKSCYLRYLKLTCDQTQHEMLLLWSHKPPNSRKYSPVVFPEDLRDVDERAANSGVYKPIKGL</sequence>
<proteinExistence type="predicted"/>
<dbReference type="AlphaFoldDB" id="A0A4Z2H9Q1"/>
<evidence type="ECO:0000313" key="1">
    <source>
        <dbReference type="EMBL" id="TNN62331.1"/>
    </source>
</evidence>
<accession>A0A4Z2H9Q1</accession>
<dbReference type="EMBL" id="SRLO01000296">
    <property type="protein sequence ID" value="TNN62331.1"/>
    <property type="molecule type" value="Genomic_DNA"/>
</dbReference>
<name>A0A4Z2H9Q1_9TELE</name>
<reference evidence="1 2" key="1">
    <citation type="submission" date="2019-03" db="EMBL/GenBank/DDBJ databases">
        <title>First draft genome of Liparis tanakae, snailfish: a comprehensive survey of snailfish specific genes.</title>
        <authorList>
            <person name="Kim W."/>
            <person name="Song I."/>
            <person name="Jeong J.-H."/>
            <person name="Kim D."/>
            <person name="Kim S."/>
            <person name="Ryu S."/>
            <person name="Song J.Y."/>
            <person name="Lee S.K."/>
        </authorList>
    </citation>
    <scope>NUCLEOTIDE SEQUENCE [LARGE SCALE GENOMIC DNA]</scope>
    <source>
        <tissue evidence="1">Muscle</tissue>
    </source>
</reference>
<protein>
    <submittedName>
        <fullName evidence="1">Uncharacterized protein</fullName>
    </submittedName>
</protein>